<dbReference type="InParanoid" id="A0A078B1S6"/>
<evidence type="ECO:0008006" key="5">
    <source>
        <dbReference type="Google" id="ProtNLM"/>
    </source>
</evidence>
<dbReference type="FunFam" id="1.25.10.10:FF:000661">
    <property type="entry name" value="Cell differentiation family, Rcd1-like containing protein"/>
    <property type="match status" value="1"/>
</dbReference>
<dbReference type="PANTHER" id="PTHR12262">
    <property type="entry name" value="CCR4-NOT TRANSCRIPTION COMPLEX SUBUNIT 9"/>
    <property type="match status" value="1"/>
</dbReference>
<dbReference type="Pfam" id="PF04078">
    <property type="entry name" value="Rcd1"/>
    <property type="match status" value="1"/>
</dbReference>
<evidence type="ECO:0000313" key="3">
    <source>
        <dbReference type="EMBL" id="CDW88454.1"/>
    </source>
</evidence>
<sequence length="519" mass="59975">MSINFQEQSNITKTFKPEDLQDIQEQFSYFKQFVPYSQQDIPQSFITSSNISEEDKLQIIKQIDQLKFSEKRDDALIELSRQREHFTELAPYIWNTVGTIAALLQEIIAVYPLLSPPNLDTKTSNKACNVLALLQSVASHKETKSLFLKAHIPLFLYPFLNTVSKGRPFEYLRLTSLGVIGALVKVDDPEVINFLLQTEIIPLCLRIMERGTELSQTVATFIIQKILFDDQGLNYLCQTAERFFAVSTVLNNMVISQHDKPSQRLFKHILRCYSRLGENIKARKALRENIPQIIKDSNILTQLDESTRKGIKSLSDSLFSTQLEESLAGQDPYQTYQSQTFQFAQQQKQGTSQIDFTQAFNIQGLAQNSQNVKVQIINRPMSSHDQIVQNQQQQQQQQVPMTYPQTPPIQMQQQMQQQQKLVQPIPVQQHNPMHMVNQQYAMNQMQYRRVVNQTTPTQQPMFMNYQPSPIMQNQFQSMNNVNQGSQFQKQGDKNQQQQQQNQPQSQKTTNFKALGNLRQ</sequence>
<accession>A0A078B1S6</accession>
<keyword evidence="4" id="KW-1185">Reference proteome</keyword>
<dbReference type="GO" id="GO:0030014">
    <property type="term" value="C:CCR4-NOT complex"/>
    <property type="evidence" value="ECO:0007669"/>
    <property type="project" value="InterPro"/>
</dbReference>
<protein>
    <recommendedName>
        <fullName evidence="5">Cell differentiation protein rcd1</fullName>
    </recommendedName>
</protein>
<proteinExistence type="inferred from homology"/>
<reference evidence="3 4" key="1">
    <citation type="submission" date="2014-06" db="EMBL/GenBank/DDBJ databases">
        <authorList>
            <person name="Swart Estienne"/>
        </authorList>
    </citation>
    <scope>NUCLEOTIDE SEQUENCE [LARGE SCALE GENOMIC DNA]</scope>
    <source>
        <strain evidence="3 4">130c</strain>
    </source>
</reference>
<dbReference type="Gene3D" id="1.25.10.10">
    <property type="entry name" value="Leucine-rich Repeat Variant"/>
    <property type="match status" value="1"/>
</dbReference>
<comment type="similarity">
    <text evidence="1">Belongs to the CNOT9 family.</text>
</comment>
<evidence type="ECO:0000256" key="2">
    <source>
        <dbReference type="SAM" id="MobiDB-lite"/>
    </source>
</evidence>
<dbReference type="InterPro" id="IPR007216">
    <property type="entry name" value="CNOT9"/>
</dbReference>
<evidence type="ECO:0000256" key="1">
    <source>
        <dbReference type="ARBA" id="ARBA00006385"/>
    </source>
</evidence>
<dbReference type="SUPFAM" id="SSF48371">
    <property type="entry name" value="ARM repeat"/>
    <property type="match status" value="1"/>
</dbReference>
<gene>
    <name evidence="3" type="primary">Contig8641.g9218</name>
    <name evidence="3" type="ORF">STYLEM_17575</name>
</gene>
<feature type="compositionally biased region" description="Low complexity" evidence="2">
    <location>
        <begin position="486"/>
        <end position="507"/>
    </location>
</feature>
<dbReference type="AlphaFoldDB" id="A0A078B1S6"/>
<feature type="region of interest" description="Disordered" evidence="2">
    <location>
        <begin position="484"/>
        <end position="519"/>
    </location>
</feature>
<dbReference type="InterPro" id="IPR016024">
    <property type="entry name" value="ARM-type_fold"/>
</dbReference>
<dbReference type="OrthoDB" id="1183224at2759"/>
<dbReference type="Proteomes" id="UP000039865">
    <property type="component" value="Unassembled WGS sequence"/>
</dbReference>
<evidence type="ECO:0000313" key="4">
    <source>
        <dbReference type="Proteomes" id="UP000039865"/>
    </source>
</evidence>
<dbReference type="InterPro" id="IPR011989">
    <property type="entry name" value="ARM-like"/>
</dbReference>
<organism evidence="3 4">
    <name type="scientific">Stylonychia lemnae</name>
    <name type="common">Ciliate</name>
    <dbReference type="NCBI Taxonomy" id="5949"/>
    <lineage>
        <taxon>Eukaryota</taxon>
        <taxon>Sar</taxon>
        <taxon>Alveolata</taxon>
        <taxon>Ciliophora</taxon>
        <taxon>Intramacronucleata</taxon>
        <taxon>Spirotrichea</taxon>
        <taxon>Stichotrichia</taxon>
        <taxon>Sporadotrichida</taxon>
        <taxon>Oxytrichidae</taxon>
        <taxon>Stylonychinae</taxon>
        <taxon>Stylonychia</taxon>
    </lineage>
</organism>
<dbReference type="FunCoup" id="A0A078B1S6">
    <property type="interactions" value="14"/>
</dbReference>
<dbReference type="EMBL" id="CCKQ01016582">
    <property type="protein sequence ID" value="CDW88454.1"/>
    <property type="molecule type" value="Genomic_DNA"/>
</dbReference>
<dbReference type="GO" id="GO:0006402">
    <property type="term" value="P:mRNA catabolic process"/>
    <property type="evidence" value="ECO:0007669"/>
    <property type="project" value="InterPro"/>
</dbReference>
<name>A0A078B1S6_STYLE</name>